<keyword evidence="3" id="KW-0808">Transferase</keyword>
<dbReference type="InterPro" id="IPR052905">
    <property type="entry name" value="LD-transpeptidase_YkuD-like"/>
</dbReference>
<evidence type="ECO:0000256" key="2">
    <source>
        <dbReference type="ARBA" id="ARBA00005992"/>
    </source>
</evidence>
<proteinExistence type="inferred from homology"/>
<feature type="domain" description="L,D-TPase catalytic" evidence="10">
    <location>
        <begin position="434"/>
        <end position="606"/>
    </location>
</feature>
<organism evidence="11 12">
    <name type="scientific">Bartonella apis</name>
    <dbReference type="NCBI Taxonomy" id="1686310"/>
    <lineage>
        <taxon>Bacteria</taxon>
        <taxon>Pseudomonadati</taxon>
        <taxon>Pseudomonadota</taxon>
        <taxon>Alphaproteobacteria</taxon>
        <taxon>Hyphomicrobiales</taxon>
        <taxon>Bartonellaceae</taxon>
        <taxon>Bartonella</taxon>
    </lineage>
</organism>
<dbReference type="Proteomes" id="UP000187344">
    <property type="component" value="Unassembled WGS sequence"/>
</dbReference>
<evidence type="ECO:0000313" key="11">
    <source>
        <dbReference type="EMBL" id="OLY42714.1"/>
    </source>
</evidence>
<reference evidence="11 12" key="1">
    <citation type="submission" date="2016-12" db="EMBL/GenBank/DDBJ databases">
        <title>Comparative genomics of Bartonella apis.</title>
        <authorList>
            <person name="Engel P."/>
        </authorList>
    </citation>
    <scope>NUCLEOTIDE SEQUENCE [LARGE SCALE GENOMIC DNA]</scope>
    <source>
        <strain evidence="11 12">PEB0149</strain>
    </source>
</reference>
<feature type="active site" description="Nucleophile" evidence="7">
    <location>
        <position position="585"/>
    </location>
</feature>
<dbReference type="InterPro" id="IPR038063">
    <property type="entry name" value="Transpep_catalytic_dom"/>
</dbReference>
<dbReference type="CDD" id="cd16913">
    <property type="entry name" value="YkuD_like"/>
    <property type="match status" value="1"/>
</dbReference>
<dbReference type="GO" id="GO:0009252">
    <property type="term" value="P:peptidoglycan biosynthetic process"/>
    <property type="evidence" value="ECO:0007669"/>
    <property type="project" value="UniProtKB-UniPathway"/>
</dbReference>
<keyword evidence="5 7" id="KW-0573">Peptidoglycan synthesis</keyword>
<dbReference type="AlphaFoldDB" id="A0A1R0F6W6"/>
<keyword evidence="4 7" id="KW-0133">Cell shape</keyword>
<keyword evidence="9" id="KW-0732">Signal</keyword>
<keyword evidence="12" id="KW-1185">Reference proteome</keyword>
<sequence length="672" mass="75826">MFQKRISRLIFMFFASSVLYASPYYGVEQAAAINNLMELFSKKQKPAPVLEMQPEAGLQSDTHGKAVKKSQNTVPGTPQGAPAKKNNIDLTNRVTVASPKTFNYRPERLVPVEFSNIDFIETNSTMKSAGPARLPLSEPYNVILEGVNSGQNTDIDQSLKSDFSHIDVKIEDSLADSVTRHYVNKPDLMWSVAGEVTDKARDVMRFLARVDEDGLEPQDYFVKLPDENLVGEERNLAFTNFDVALTSRVLRYIQDASNGRIIADRLSPFHDLPRRQIDFERELGRLATSENPVADLEAYLPQSDSYKALKHALAQMPKSDHADNVKISLKTVIKPGETNEDLPLFTSLLLKRAPSGYLSDHKMKLERFLQETSYNGQLVDCVRDYQKFVGKTADGVIGPATVATLANNTVEIKRQKIVDSMERLRWLPHDFGSRYVFINQAAYRGQYVENNAVKLDMKVVVGSPQRQTYFFYDKIRLVTFNPSWGVPHSIVVNEMLPRIMQDSGYLQRNNYELYDSSGRVVSASSVNWQQVANKGRGISIRQTPGKNNALGELKILFPNKHDIYLHDTPNKTAFSRDMRALSHGCVRLEYPREMAAAVLGKNVDDLKPYFAKGERSLSLSEPVPVYLTYFTAWPDLKSGKINYYDDIYGRDELMAGAVTKTESVRKSDIQTP</sequence>
<dbReference type="GO" id="GO:0071555">
    <property type="term" value="P:cell wall organization"/>
    <property type="evidence" value="ECO:0007669"/>
    <property type="project" value="UniProtKB-UniRule"/>
</dbReference>
<keyword evidence="6 7" id="KW-0961">Cell wall biogenesis/degradation</keyword>
<dbReference type="RefSeq" id="WP_083639847.1">
    <property type="nucleotide sequence ID" value="NZ_LXYT01000003.1"/>
</dbReference>
<accession>A0A1R0F6W6</accession>
<feature type="chain" id="PRO_5012435416" evidence="9">
    <location>
        <begin position="22"/>
        <end position="672"/>
    </location>
</feature>
<dbReference type="SUPFAM" id="SSF141523">
    <property type="entry name" value="L,D-transpeptidase catalytic domain-like"/>
    <property type="match status" value="1"/>
</dbReference>
<evidence type="ECO:0000256" key="3">
    <source>
        <dbReference type="ARBA" id="ARBA00022679"/>
    </source>
</evidence>
<feature type="active site" description="Proton donor/acceptor" evidence="7">
    <location>
        <position position="566"/>
    </location>
</feature>
<dbReference type="Pfam" id="PF20142">
    <property type="entry name" value="Scaffold"/>
    <property type="match status" value="1"/>
</dbReference>
<protein>
    <submittedName>
        <fullName evidence="11">Murein L,D-transpeptidase YcbB/YkuD</fullName>
    </submittedName>
</protein>
<name>A0A1R0F6W6_9HYPH</name>
<feature type="region of interest" description="Disordered" evidence="8">
    <location>
        <begin position="58"/>
        <end position="85"/>
    </location>
</feature>
<dbReference type="PROSITE" id="PS52029">
    <property type="entry name" value="LD_TPASE"/>
    <property type="match status" value="1"/>
</dbReference>
<evidence type="ECO:0000256" key="8">
    <source>
        <dbReference type="SAM" id="MobiDB-lite"/>
    </source>
</evidence>
<feature type="signal peptide" evidence="9">
    <location>
        <begin position="1"/>
        <end position="21"/>
    </location>
</feature>
<dbReference type="InterPro" id="IPR045380">
    <property type="entry name" value="LD_TPept_scaffold_dom"/>
</dbReference>
<dbReference type="OrthoDB" id="9778545at2"/>
<dbReference type="InterPro" id="IPR005490">
    <property type="entry name" value="LD_TPept_cat_dom"/>
</dbReference>
<evidence type="ECO:0000256" key="4">
    <source>
        <dbReference type="ARBA" id="ARBA00022960"/>
    </source>
</evidence>
<dbReference type="EMBL" id="LXYT01000003">
    <property type="protein sequence ID" value="OLY42714.1"/>
    <property type="molecule type" value="Genomic_DNA"/>
</dbReference>
<dbReference type="Pfam" id="PF03734">
    <property type="entry name" value="YkuD"/>
    <property type="match status" value="1"/>
</dbReference>
<evidence type="ECO:0000256" key="5">
    <source>
        <dbReference type="ARBA" id="ARBA00022984"/>
    </source>
</evidence>
<dbReference type="PANTHER" id="PTHR41533">
    <property type="entry name" value="L,D-TRANSPEPTIDASE HI_1667-RELATED"/>
    <property type="match status" value="1"/>
</dbReference>
<evidence type="ECO:0000256" key="1">
    <source>
        <dbReference type="ARBA" id="ARBA00004752"/>
    </source>
</evidence>
<evidence type="ECO:0000313" key="12">
    <source>
        <dbReference type="Proteomes" id="UP000187344"/>
    </source>
</evidence>
<dbReference type="GO" id="GO:0004180">
    <property type="term" value="F:carboxypeptidase activity"/>
    <property type="evidence" value="ECO:0007669"/>
    <property type="project" value="UniProtKB-ARBA"/>
</dbReference>
<dbReference type="Gene3D" id="2.40.440.10">
    <property type="entry name" value="L,D-transpeptidase catalytic domain-like"/>
    <property type="match status" value="1"/>
</dbReference>
<dbReference type="GO" id="GO:0016740">
    <property type="term" value="F:transferase activity"/>
    <property type="evidence" value="ECO:0007669"/>
    <property type="project" value="UniProtKB-KW"/>
</dbReference>
<comment type="similarity">
    <text evidence="2">Belongs to the YkuD family.</text>
</comment>
<evidence type="ECO:0000256" key="6">
    <source>
        <dbReference type="ARBA" id="ARBA00023316"/>
    </source>
</evidence>
<dbReference type="UniPathway" id="UPA00219"/>
<comment type="pathway">
    <text evidence="1 7">Cell wall biogenesis; peptidoglycan biosynthesis.</text>
</comment>
<comment type="caution">
    <text evidence="11">The sequence shown here is derived from an EMBL/GenBank/DDBJ whole genome shotgun (WGS) entry which is preliminary data.</text>
</comment>
<gene>
    <name evidence="11" type="ORF">PEB0149_001210</name>
</gene>
<evidence type="ECO:0000259" key="10">
    <source>
        <dbReference type="PROSITE" id="PS52029"/>
    </source>
</evidence>
<evidence type="ECO:0000256" key="7">
    <source>
        <dbReference type="PROSITE-ProRule" id="PRU01373"/>
    </source>
</evidence>
<dbReference type="GO" id="GO:0008360">
    <property type="term" value="P:regulation of cell shape"/>
    <property type="evidence" value="ECO:0007669"/>
    <property type="project" value="UniProtKB-UniRule"/>
</dbReference>
<dbReference type="PANTHER" id="PTHR41533:SF2">
    <property type="entry name" value="BLR7131 PROTEIN"/>
    <property type="match status" value="1"/>
</dbReference>
<evidence type="ECO:0000256" key="9">
    <source>
        <dbReference type="SAM" id="SignalP"/>
    </source>
</evidence>